<dbReference type="EMBL" id="JAHQIW010005515">
    <property type="protein sequence ID" value="KAJ1366291.1"/>
    <property type="molecule type" value="Genomic_DNA"/>
</dbReference>
<evidence type="ECO:0000313" key="1">
    <source>
        <dbReference type="EMBL" id="KAJ1366291.1"/>
    </source>
</evidence>
<organism evidence="1 2">
    <name type="scientific">Parelaphostrongylus tenuis</name>
    <name type="common">Meningeal worm</name>
    <dbReference type="NCBI Taxonomy" id="148309"/>
    <lineage>
        <taxon>Eukaryota</taxon>
        <taxon>Metazoa</taxon>
        <taxon>Ecdysozoa</taxon>
        <taxon>Nematoda</taxon>
        <taxon>Chromadorea</taxon>
        <taxon>Rhabditida</taxon>
        <taxon>Rhabditina</taxon>
        <taxon>Rhabditomorpha</taxon>
        <taxon>Strongyloidea</taxon>
        <taxon>Metastrongylidae</taxon>
        <taxon>Parelaphostrongylus</taxon>
    </lineage>
</organism>
<feature type="non-terminal residue" evidence="1">
    <location>
        <position position="1"/>
    </location>
</feature>
<keyword evidence="2" id="KW-1185">Reference proteome</keyword>
<accession>A0AAD5WDB9</accession>
<proteinExistence type="predicted"/>
<dbReference type="AlphaFoldDB" id="A0AAD5WDB9"/>
<comment type="caution">
    <text evidence="1">The sequence shown here is derived from an EMBL/GenBank/DDBJ whole genome shotgun (WGS) entry which is preliminary data.</text>
</comment>
<gene>
    <name evidence="1" type="ORF">KIN20_026918</name>
</gene>
<protein>
    <submittedName>
        <fullName evidence="1">Uncharacterized protein</fullName>
    </submittedName>
</protein>
<name>A0AAD5WDB9_PARTN</name>
<evidence type="ECO:0000313" key="2">
    <source>
        <dbReference type="Proteomes" id="UP001196413"/>
    </source>
</evidence>
<dbReference type="Proteomes" id="UP001196413">
    <property type="component" value="Unassembled WGS sequence"/>
</dbReference>
<reference evidence="1" key="1">
    <citation type="submission" date="2021-06" db="EMBL/GenBank/DDBJ databases">
        <title>Parelaphostrongylus tenuis whole genome reference sequence.</title>
        <authorList>
            <person name="Garwood T.J."/>
            <person name="Larsen P.A."/>
            <person name="Fountain-Jones N.M."/>
            <person name="Garbe J.R."/>
            <person name="Macchietto M.G."/>
            <person name="Kania S.A."/>
            <person name="Gerhold R.W."/>
            <person name="Richards J.E."/>
            <person name="Wolf T.M."/>
        </authorList>
    </citation>
    <scope>NUCLEOTIDE SEQUENCE</scope>
    <source>
        <strain evidence="1">MNPRO001-30</strain>
        <tissue evidence="1">Meninges</tissue>
    </source>
</reference>
<sequence length="72" mass="7897">EGQSWKKKTLTEVADSEKPNWNGVELISLVKEAKLVCCVRVVGPCSCTPFLAVFKEVQKPEAGEEKLLLAGH</sequence>